<protein>
    <recommendedName>
        <fullName evidence="3">PH domain-containing protein</fullName>
    </recommendedName>
</protein>
<evidence type="ECO:0000313" key="1">
    <source>
        <dbReference type="EMBL" id="EJW78457.1"/>
    </source>
</evidence>
<dbReference type="AlphaFoldDB" id="J9EN34"/>
<evidence type="ECO:0000313" key="2">
    <source>
        <dbReference type="Proteomes" id="UP000004810"/>
    </source>
</evidence>
<reference evidence="2" key="1">
    <citation type="submission" date="2012-08" db="EMBL/GenBank/DDBJ databases">
        <title>The Genome Sequence of Wuchereria bancrofti.</title>
        <authorList>
            <person name="Nutman T.B."/>
            <person name="Fink D.L."/>
            <person name="Russ C."/>
            <person name="Young S."/>
            <person name="Zeng Q."/>
            <person name="Koehrsen M."/>
            <person name="Alvarado L."/>
            <person name="Berlin A."/>
            <person name="Chapman S.B."/>
            <person name="Chen Z."/>
            <person name="Freedman E."/>
            <person name="Gellesch M."/>
            <person name="Goldberg J."/>
            <person name="Griggs A."/>
            <person name="Gujja S."/>
            <person name="Heilman E.R."/>
            <person name="Heiman D."/>
            <person name="Hepburn T."/>
            <person name="Howarth C."/>
            <person name="Jen D."/>
            <person name="Larson L."/>
            <person name="Lewis B."/>
            <person name="Mehta T."/>
            <person name="Park D."/>
            <person name="Pearson M."/>
            <person name="Roberts A."/>
            <person name="Saif S."/>
            <person name="Shea T."/>
            <person name="Shenoy N."/>
            <person name="Sisk P."/>
            <person name="Stolte C."/>
            <person name="Sykes S."/>
            <person name="Walk T."/>
            <person name="White J."/>
            <person name="Yandava C."/>
            <person name="Haas B."/>
            <person name="Henn M.R."/>
            <person name="Nusbaum C."/>
            <person name="Birren B."/>
        </authorList>
    </citation>
    <scope>NUCLEOTIDE SEQUENCE [LARGE SCALE GENOMIC DNA]</scope>
    <source>
        <strain evidence="2">NA</strain>
    </source>
</reference>
<proteinExistence type="predicted"/>
<name>J9EN34_WUCBA</name>
<dbReference type="Proteomes" id="UP000004810">
    <property type="component" value="Unassembled WGS sequence"/>
</dbReference>
<dbReference type="EMBL" id="ADBV01006544">
    <property type="protein sequence ID" value="EJW78457.1"/>
    <property type="molecule type" value="Genomic_DNA"/>
</dbReference>
<organism evidence="1 2">
    <name type="scientific">Wuchereria bancrofti</name>
    <dbReference type="NCBI Taxonomy" id="6293"/>
    <lineage>
        <taxon>Eukaryota</taxon>
        <taxon>Metazoa</taxon>
        <taxon>Ecdysozoa</taxon>
        <taxon>Nematoda</taxon>
        <taxon>Chromadorea</taxon>
        <taxon>Rhabditida</taxon>
        <taxon>Spirurina</taxon>
        <taxon>Spiruromorpha</taxon>
        <taxon>Filarioidea</taxon>
        <taxon>Onchocercidae</taxon>
        <taxon>Wuchereria</taxon>
    </lineage>
</organism>
<evidence type="ECO:0008006" key="3">
    <source>
        <dbReference type="Google" id="ProtNLM"/>
    </source>
</evidence>
<comment type="caution">
    <text evidence="1">The sequence shown here is derived from an EMBL/GenBank/DDBJ whole genome shotgun (WGS) entry which is preliminary data.</text>
</comment>
<accession>J9EN34</accession>
<dbReference type="Gene3D" id="2.30.29.240">
    <property type="match status" value="1"/>
</dbReference>
<gene>
    <name evidence="1" type="ORF">WUBG_10635</name>
</gene>
<sequence length="141" mass="16418">MPKRNVTLTFKAFIPFEAFSYMINMQKFLKYARIFQLDGYITKTLGGTFVAEKCMLSTHFLTVMYGADAVSPNALIFLIDSEQNAVRWLNEIRRLSVKALKELSLQGCFYYWQRLFTKIRYSTNTDQVSINEFAFICSQIS</sequence>